<feature type="binding site" evidence="18">
    <location>
        <position position="107"/>
    </location>
    <ligand>
        <name>Mg(2+)</name>
        <dbReference type="ChEBI" id="CHEBI:18420"/>
    </ligand>
</feature>
<evidence type="ECO:0000256" key="14">
    <source>
        <dbReference type="ARBA" id="ARBA00023316"/>
    </source>
</evidence>
<dbReference type="GO" id="GO:0003977">
    <property type="term" value="F:UDP-N-acetylglucosamine diphosphorylase activity"/>
    <property type="evidence" value="ECO:0007669"/>
    <property type="project" value="UniProtKB-UniRule"/>
</dbReference>
<dbReference type="SUPFAM" id="SSF51161">
    <property type="entry name" value="Trimeric LpxA-like enzymes"/>
    <property type="match status" value="1"/>
</dbReference>
<dbReference type="Pfam" id="PF12804">
    <property type="entry name" value="NTP_transf_3"/>
    <property type="match status" value="1"/>
</dbReference>
<keyword evidence="11 18" id="KW-0573">Peptidoglycan synthesis</keyword>
<evidence type="ECO:0000256" key="1">
    <source>
        <dbReference type="ARBA" id="ARBA00004496"/>
    </source>
</evidence>
<keyword evidence="5 18" id="KW-0808">Transferase</keyword>
<evidence type="ECO:0000256" key="7">
    <source>
        <dbReference type="ARBA" id="ARBA00022723"/>
    </source>
</evidence>
<dbReference type="SUPFAM" id="SSF53448">
    <property type="entry name" value="Nucleotide-diphospho-sugar transferases"/>
    <property type="match status" value="1"/>
</dbReference>
<dbReference type="InterPro" id="IPR029044">
    <property type="entry name" value="Nucleotide-diphossugar_trans"/>
</dbReference>
<dbReference type="GO" id="GO:0000287">
    <property type="term" value="F:magnesium ion binding"/>
    <property type="evidence" value="ECO:0007669"/>
    <property type="project" value="UniProtKB-UniRule"/>
</dbReference>
<comment type="function">
    <text evidence="17 18">Catalyzes the last two sequential reactions in the de novo biosynthetic pathway for UDP-N-acetylglucosamine (UDP-GlcNAc). The C-terminal domain catalyzes the transfer of acetyl group from acetyl coenzyme A to glucosamine-1-phosphate (GlcN-1-P) to produce N-acetylglucosamine-1-phosphate (GlcNAc-1-P), which is converted into UDP-GlcNAc by the transfer of uridine 5-monophosphate (from uridine 5-triphosphate), a reaction catalyzed by the N-terminal domain.</text>
</comment>
<dbReference type="UniPathway" id="UPA00113">
    <property type="reaction ID" value="UER00532"/>
</dbReference>
<dbReference type="GO" id="GO:0008360">
    <property type="term" value="P:regulation of cell shape"/>
    <property type="evidence" value="ECO:0007669"/>
    <property type="project" value="UniProtKB-KW"/>
</dbReference>
<dbReference type="Gene3D" id="3.90.550.10">
    <property type="entry name" value="Spore Coat Polysaccharide Biosynthesis Protein SpsA, Chain A"/>
    <property type="match status" value="1"/>
</dbReference>
<dbReference type="EMBL" id="RBII01000001">
    <property type="protein sequence ID" value="RKQ71543.1"/>
    <property type="molecule type" value="Genomic_DNA"/>
</dbReference>
<evidence type="ECO:0000256" key="9">
    <source>
        <dbReference type="ARBA" id="ARBA00022842"/>
    </source>
</evidence>
<gene>
    <name evidence="18" type="primary">glmU</name>
    <name evidence="20" type="ORF">DES40_0868</name>
</gene>
<feature type="binding site" evidence="18">
    <location>
        <begin position="372"/>
        <end position="373"/>
    </location>
    <ligand>
        <name>acetyl-CoA</name>
        <dbReference type="ChEBI" id="CHEBI:57288"/>
    </ligand>
</feature>
<dbReference type="InterPro" id="IPR011004">
    <property type="entry name" value="Trimer_LpxA-like_sf"/>
</dbReference>
<proteinExistence type="inferred from homology"/>
<feature type="binding site" evidence="18">
    <location>
        <position position="352"/>
    </location>
    <ligand>
        <name>UDP-N-acetyl-alpha-D-glucosamine</name>
        <dbReference type="ChEBI" id="CHEBI:57705"/>
    </ligand>
</feature>
<feature type="binding site" evidence="18">
    <location>
        <position position="319"/>
    </location>
    <ligand>
        <name>UDP-N-acetyl-alpha-D-glucosamine</name>
        <dbReference type="ChEBI" id="CHEBI:57705"/>
    </ligand>
</feature>
<dbReference type="FunCoup" id="A0A420WKJ1">
    <property type="interactions" value="459"/>
</dbReference>
<feature type="region of interest" description="Linker" evidence="18">
    <location>
        <begin position="233"/>
        <end position="253"/>
    </location>
</feature>
<dbReference type="GO" id="GO:0016020">
    <property type="term" value="C:membrane"/>
    <property type="evidence" value="ECO:0007669"/>
    <property type="project" value="GOC"/>
</dbReference>
<comment type="subunit">
    <text evidence="18">Homotrimer.</text>
</comment>
<feature type="active site" description="Proton acceptor" evidence="18">
    <location>
        <position position="349"/>
    </location>
</feature>
<dbReference type="CDD" id="cd03353">
    <property type="entry name" value="LbH_GlmU_C"/>
    <property type="match status" value="1"/>
</dbReference>
<dbReference type="AlphaFoldDB" id="A0A420WKJ1"/>
<dbReference type="GO" id="GO:0009252">
    <property type="term" value="P:peptidoglycan biosynthetic process"/>
    <property type="evidence" value="ECO:0007669"/>
    <property type="project" value="UniProtKB-UniRule"/>
</dbReference>
<evidence type="ECO:0000256" key="10">
    <source>
        <dbReference type="ARBA" id="ARBA00022960"/>
    </source>
</evidence>
<feature type="binding site" evidence="18">
    <location>
        <position position="337"/>
    </location>
    <ligand>
        <name>UDP-N-acetyl-alpha-D-glucosamine</name>
        <dbReference type="ChEBI" id="CHEBI:57705"/>
    </ligand>
</feature>
<keyword evidence="8 18" id="KW-0677">Repeat</keyword>
<feature type="binding site" evidence="18">
    <location>
        <position position="230"/>
    </location>
    <ligand>
        <name>UDP-N-acetyl-alpha-D-glucosamine</name>
        <dbReference type="ChEBI" id="CHEBI:57705"/>
    </ligand>
</feature>
<evidence type="ECO:0000313" key="21">
    <source>
        <dbReference type="Proteomes" id="UP000282211"/>
    </source>
</evidence>
<reference evidence="20 21" key="1">
    <citation type="submission" date="2018-10" db="EMBL/GenBank/DDBJ databases">
        <title>Genomic Encyclopedia of Type Strains, Phase IV (KMG-IV): sequencing the most valuable type-strain genomes for metagenomic binning, comparative biology and taxonomic classification.</title>
        <authorList>
            <person name="Goeker M."/>
        </authorList>
    </citation>
    <scope>NUCLEOTIDE SEQUENCE [LARGE SCALE GENOMIC DNA]</scope>
    <source>
        <strain evidence="20 21">DSM 22008</strain>
    </source>
</reference>
<dbReference type="InterPro" id="IPR038009">
    <property type="entry name" value="GlmU_C_LbH"/>
</dbReference>
<evidence type="ECO:0000256" key="17">
    <source>
        <dbReference type="ARBA" id="ARBA00049628"/>
    </source>
</evidence>
<feature type="binding site" evidence="18">
    <location>
        <position position="230"/>
    </location>
    <ligand>
        <name>Mg(2+)</name>
        <dbReference type="ChEBI" id="CHEBI:18420"/>
    </ligand>
</feature>
<dbReference type="Pfam" id="PF00132">
    <property type="entry name" value="Hexapep"/>
    <property type="match status" value="2"/>
</dbReference>
<feature type="binding site" evidence="18">
    <location>
        <position position="26"/>
    </location>
    <ligand>
        <name>UDP-N-acetyl-alpha-D-glucosamine</name>
        <dbReference type="ChEBI" id="CHEBI:57705"/>
    </ligand>
</feature>
<feature type="binding site" evidence="18">
    <location>
        <position position="173"/>
    </location>
    <ligand>
        <name>UDP-N-acetyl-alpha-D-glucosamine</name>
        <dbReference type="ChEBI" id="CHEBI:57705"/>
    </ligand>
</feature>
<comment type="subcellular location">
    <subcellularLocation>
        <location evidence="1 18">Cytoplasm</location>
    </subcellularLocation>
</comment>
<evidence type="ECO:0000256" key="16">
    <source>
        <dbReference type="ARBA" id="ARBA00048493"/>
    </source>
</evidence>
<feature type="binding site" evidence="18">
    <location>
        <begin position="12"/>
        <end position="15"/>
    </location>
    <ligand>
        <name>UDP-N-acetyl-alpha-D-glucosamine</name>
        <dbReference type="ChEBI" id="CHEBI:57705"/>
    </ligand>
</feature>
<keyword evidence="21" id="KW-1185">Reference proteome</keyword>
<dbReference type="InterPro" id="IPR001451">
    <property type="entry name" value="Hexapep"/>
</dbReference>
<evidence type="ECO:0000256" key="3">
    <source>
        <dbReference type="ARBA" id="ARBA00007947"/>
    </source>
</evidence>
<comment type="catalytic activity">
    <reaction evidence="16 18">
        <text>N-acetyl-alpha-D-glucosamine 1-phosphate + UTP + H(+) = UDP-N-acetyl-alpha-D-glucosamine + diphosphate</text>
        <dbReference type="Rhea" id="RHEA:13509"/>
        <dbReference type="ChEBI" id="CHEBI:15378"/>
        <dbReference type="ChEBI" id="CHEBI:33019"/>
        <dbReference type="ChEBI" id="CHEBI:46398"/>
        <dbReference type="ChEBI" id="CHEBI:57705"/>
        <dbReference type="ChEBI" id="CHEBI:57776"/>
        <dbReference type="EC" id="2.7.7.23"/>
    </reaction>
</comment>
<dbReference type="NCBIfam" id="TIGR01173">
    <property type="entry name" value="glmU"/>
    <property type="match status" value="1"/>
</dbReference>
<keyword evidence="12 18" id="KW-0511">Multifunctional enzyme</keyword>
<evidence type="ECO:0000256" key="2">
    <source>
        <dbReference type="ARBA" id="ARBA00007707"/>
    </source>
</evidence>
<feature type="binding site" evidence="18">
    <location>
        <position position="366"/>
    </location>
    <ligand>
        <name>acetyl-CoA</name>
        <dbReference type="ChEBI" id="CHEBI:57288"/>
    </ligand>
</feature>
<comment type="pathway">
    <text evidence="18">Bacterial outer membrane biogenesis; LPS lipid A biosynthesis.</text>
</comment>
<keyword evidence="6 18" id="KW-0548">Nucleotidyltransferase</keyword>
<comment type="caution">
    <text evidence="18">Lacks conserved residue(s) required for the propagation of feature annotation.</text>
</comment>
<keyword evidence="4 18" id="KW-0963">Cytoplasm</keyword>
<feature type="binding site" evidence="18">
    <location>
        <position position="77"/>
    </location>
    <ligand>
        <name>UDP-N-acetyl-alpha-D-glucosamine</name>
        <dbReference type="ChEBI" id="CHEBI:57705"/>
    </ligand>
</feature>
<protein>
    <recommendedName>
        <fullName evidence="18">Bifunctional protein GlmU</fullName>
    </recommendedName>
    <domain>
        <recommendedName>
            <fullName evidence="18">UDP-N-acetylglucosamine pyrophosphorylase</fullName>
            <ecNumber evidence="18">2.7.7.23</ecNumber>
        </recommendedName>
        <alternativeName>
            <fullName evidence="18">N-acetylglucosamine-1-phosphate uridyltransferase</fullName>
        </alternativeName>
    </domain>
    <domain>
        <recommendedName>
            <fullName evidence="18">Glucosamine-1-phosphate N-acetyltransferase</fullName>
            <ecNumber evidence="18">2.3.1.157</ecNumber>
        </recommendedName>
    </domain>
</protein>
<comment type="similarity">
    <text evidence="3 18">In the N-terminal section; belongs to the N-acetylglucosamine-1-phosphate uridyltransferase family.</text>
</comment>
<keyword evidence="13 18" id="KW-0012">Acyltransferase</keyword>
<dbReference type="PANTHER" id="PTHR43584">
    <property type="entry name" value="NUCLEOTIDYL TRANSFERASE"/>
    <property type="match status" value="1"/>
</dbReference>
<dbReference type="OrthoDB" id="9775031at2"/>
<dbReference type="UniPathway" id="UPA00973"/>
<dbReference type="Gene3D" id="2.160.10.10">
    <property type="entry name" value="Hexapeptide repeat proteins"/>
    <property type="match status" value="1"/>
</dbReference>
<dbReference type="InterPro" id="IPR005882">
    <property type="entry name" value="Bifunctional_GlmU"/>
</dbReference>
<dbReference type="InParanoid" id="A0A420WKJ1"/>
<dbReference type="InterPro" id="IPR050065">
    <property type="entry name" value="GlmU-like"/>
</dbReference>
<feature type="binding site" evidence="18">
    <location>
        <position position="363"/>
    </location>
    <ligand>
        <name>UDP-N-acetyl-alpha-D-glucosamine</name>
        <dbReference type="ChEBI" id="CHEBI:57705"/>
    </ligand>
</feature>
<evidence type="ECO:0000256" key="12">
    <source>
        <dbReference type="ARBA" id="ARBA00023268"/>
    </source>
</evidence>
<feature type="binding site" evidence="18">
    <location>
        <position position="409"/>
    </location>
    <ligand>
        <name>acetyl-CoA</name>
        <dbReference type="ChEBI" id="CHEBI:57288"/>
    </ligand>
</feature>
<evidence type="ECO:0000256" key="15">
    <source>
        <dbReference type="ARBA" id="ARBA00048247"/>
    </source>
</evidence>
<evidence type="ECO:0000256" key="6">
    <source>
        <dbReference type="ARBA" id="ARBA00022695"/>
    </source>
</evidence>
<name>A0A420WKJ1_9PROT</name>
<comment type="pathway">
    <text evidence="18">Nucleotide-sugar biosynthesis; UDP-N-acetyl-alpha-D-glucosamine biosynthesis; N-acetyl-alpha-D-glucosamine 1-phosphate from alpha-D-glucosamine 6-phosphate (route II): step 2/2.</text>
</comment>
<dbReference type="EC" id="2.7.7.23" evidence="18"/>
<feature type="region of interest" description="Pyrophosphorylase" evidence="18">
    <location>
        <begin position="1"/>
        <end position="232"/>
    </location>
</feature>
<accession>A0A420WKJ1</accession>
<dbReference type="RefSeq" id="WP_121099312.1">
    <property type="nucleotide sequence ID" value="NZ_RBII01000001.1"/>
</dbReference>
<dbReference type="CDD" id="cd02540">
    <property type="entry name" value="GT2_GlmU_N_bac"/>
    <property type="match status" value="1"/>
</dbReference>
<comment type="similarity">
    <text evidence="2 18">In the C-terminal section; belongs to the transferase hexapeptide repeat family.</text>
</comment>
<comment type="cofactor">
    <cofactor evidence="18">
        <name>Mg(2+)</name>
        <dbReference type="ChEBI" id="CHEBI:18420"/>
    </cofactor>
    <text evidence="18">Binds 1 Mg(2+) ion per subunit.</text>
</comment>
<dbReference type="GO" id="GO:0019134">
    <property type="term" value="F:glucosamine-1-phosphate N-acetyltransferase activity"/>
    <property type="evidence" value="ECO:0007669"/>
    <property type="project" value="UniProtKB-UniRule"/>
</dbReference>
<evidence type="ECO:0000256" key="13">
    <source>
        <dbReference type="ARBA" id="ARBA00023315"/>
    </source>
</evidence>
<dbReference type="Proteomes" id="UP000282211">
    <property type="component" value="Unassembled WGS sequence"/>
</dbReference>
<dbReference type="EC" id="2.3.1.157" evidence="18"/>
<keyword evidence="10 18" id="KW-0133">Cell shape</keyword>
<feature type="binding site" evidence="18">
    <location>
        <begin position="82"/>
        <end position="83"/>
    </location>
    <ligand>
        <name>UDP-N-acetyl-alpha-D-glucosamine</name>
        <dbReference type="ChEBI" id="CHEBI:57705"/>
    </ligand>
</feature>
<dbReference type="NCBIfam" id="NF010933">
    <property type="entry name" value="PRK14353.1"/>
    <property type="match status" value="1"/>
</dbReference>
<organism evidence="20 21">
    <name type="scientific">Litorimonas taeanensis</name>
    <dbReference type="NCBI Taxonomy" id="568099"/>
    <lineage>
        <taxon>Bacteria</taxon>
        <taxon>Pseudomonadati</taxon>
        <taxon>Pseudomonadota</taxon>
        <taxon>Alphaproteobacteria</taxon>
        <taxon>Maricaulales</taxon>
        <taxon>Robiginitomaculaceae</taxon>
    </lineage>
</organism>
<dbReference type="GO" id="GO:0006048">
    <property type="term" value="P:UDP-N-acetylglucosamine biosynthetic process"/>
    <property type="evidence" value="ECO:0007669"/>
    <property type="project" value="UniProtKB-UniPathway"/>
</dbReference>
<evidence type="ECO:0000256" key="18">
    <source>
        <dbReference type="HAMAP-Rule" id="MF_01631"/>
    </source>
</evidence>
<dbReference type="GO" id="GO:0071555">
    <property type="term" value="P:cell wall organization"/>
    <property type="evidence" value="ECO:0007669"/>
    <property type="project" value="UniProtKB-KW"/>
</dbReference>
<dbReference type="GO" id="GO:0005737">
    <property type="term" value="C:cytoplasm"/>
    <property type="evidence" value="ECO:0007669"/>
    <property type="project" value="UniProtKB-SubCell"/>
</dbReference>
<feature type="region of interest" description="N-acetyltransferase" evidence="18">
    <location>
        <begin position="254"/>
        <end position="456"/>
    </location>
</feature>
<feature type="binding site" evidence="18">
    <location>
        <position position="158"/>
    </location>
    <ligand>
        <name>UDP-N-acetyl-alpha-D-glucosamine</name>
        <dbReference type="ChEBI" id="CHEBI:57705"/>
    </ligand>
</feature>
<evidence type="ECO:0000256" key="4">
    <source>
        <dbReference type="ARBA" id="ARBA00022490"/>
    </source>
</evidence>
<feature type="domain" description="MobA-like NTP transferase" evidence="19">
    <location>
        <begin position="9"/>
        <end position="146"/>
    </location>
</feature>
<comment type="catalytic activity">
    <reaction evidence="15 18">
        <text>alpha-D-glucosamine 1-phosphate + acetyl-CoA = N-acetyl-alpha-D-glucosamine 1-phosphate + CoA + H(+)</text>
        <dbReference type="Rhea" id="RHEA:13725"/>
        <dbReference type="ChEBI" id="CHEBI:15378"/>
        <dbReference type="ChEBI" id="CHEBI:57287"/>
        <dbReference type="ChEBI" id="CHEBI:57288"/>
        <dbReference type="ChEBI" id="CHEBI:57776"/>
        <dbReference type="ChEBI" id="CHEBI:58516"/>
        <dbReference type="EC" id="2.3.1.157"/>
    </reaction>
</comment>
<dbReference type="GO" id="GO:0000902">
    <property type="term" value="P:cell morphogenesis"/>
    <property type="evidence" value="ECO:0007669"/>
    <property type="project" value="UniProtKB-UniRule"/>
</dbReference>
<keyword evidence="9 18" id="KW-0460">Magnesium</keyword>
<evidence type="ECO:0000256" key="11">
    <source>
        <dbReference type="ARBA" id="ARBA00022984"/>
    </source>
</evidence>
<keyword evidence="14 18" id="KW-0961">Cell wall biogenesis/degradation</keyword>
<sequence>MTSSKKRAAVILAAGKSTRMRSVKSKVLHPVGHRPLIEWVGALAASANVERTVCVVGEANQDVRSAAEAMAFDIAIQEPQLGTAHAVNCAREALGDFDGQVVVLYADTPLIRAETLQKVFERLDDTADLVVMGFNAEDPAAYGRLVMRADDSLEAIVEARECSAEQLEIGLCNSGVMAGDCQSMLKAIALVDDNNAKGEFYLTDIVEIMNNDGKRSEVVIAEEAEVLGVNNRRDLANAEAAFQDVMRERALENGVSLKHPESVYFAYDTIIESDVTVDANVVFGPGAIVRSHAVIHSFCHIEGAEIGNGAQIGPFARLRPGTILGEETKVGNFVETKKTRLGKGSKINHLSYIGDADLGAGVNVGAGTITCNYDGFDKHKTTIKDGAFIGTNSSLVAPVTIGEGAYLGSGGVITNDVPDNALAVARAKQSIKEGWAERYRAAKAKRKATSQNASKG</sequence>
<dbReference type="PANTHER" id="PTHR43584:SF3">
    <property type="entry name" value="BIFUNCTIONAL PROTEIN GLMU"/>
    <property type="match status" value="1"/>
</dbReference>
<evidence type="ECO:0000259" key="19">
    <source>
        <dbReference type="Pfam" id="PF12804"/>
    </source>
</evidence>
<dbReference type="InterPro" id="IPR025877">
    <property type="entry name" value="MobA-like_NTP_Trfase"/>
</dbReference>
<feature type="binding site" evidence="18">
    <location>
        <position position="426"/>
    </location>
    <ligand>
        <name>acetyl-CoA</name>
        <dbReference type="ChEBI" id="CHEBI:57288"/>
    </ligand>
</feature>
<keyword evidence="7 18" id="KW-0479">Metal-binding</keyword>
<comment type="caution">
    <text evidence="20">The sequence shown here is derived from an EMBL/GenBank/DDBJ whole genome shotgun (WGS) entry which is preliminary data.</text>
</comment>
<evidence type="ECO:0000256" key="5">
    <source>
        <dbReference type="ARBA" id="ARBA00022679"/>
    </source>
</evidence>
<evidence type="ECO:0000256" key="8">
    <source>
        <dbReference type="ARBA" id="ARBA00022737"/>
    </source>
</evidence>
<evidence type="ECO:0000313" key="20">
    <source>
        <dbReference type="EMBL" id="RKQ71543.1"/>
    </source>
</evidence>
<dbReference type="HAMAP" id="MF_01631">
    <property type="entry name" value="GlmU"/>
    <property type="match status" value="1"/>
</dbReference>
<feature type="binding site" evidence="18">
    <location>
        <position position="143"/>
    </location>
    <ligand>
        <name>UDP-N-acetyl-alpha-D-glucosamine</name>
        <dbReference type="ChEBI" id="CHEBI:57705"/>
    </ligand>
</feature>
<comment type="pathway">
    <text evidence="18">Nucleotide-sugar biosynthesis; UDP-N-acetyl-alpha-D-glucosamine biosynthesis; UDP-N-acetyl-alpha-D-glucosamine from N-acetyl-alpha-D-glucosamine 1-phosphate: step 1/1.</text>
</comment>
<dbReference type="GO" id="GO:0009245">
    <property type="term" value="P:lipid A biosynthetic process"/>
    <property type="evidence" value="ECO:0007669"/>
    <property type="project" value="UniProtKB-UniRule"/>
</dbReference>